<dbReference type="OrthoDB" id="2051662at2"/>
<dbReference type="EMBL" id="FOYZ01000009">
    <property type="protein sequence ID" value="SFR92368.1"/>
    <property type="molecule type" value="Genomic_DNA"/>
</dbReference>
<protein>
    <submittedName>
        <fullName evidence="1">Uncharacterized protein</fullName>
    </submittedName>
</protein>
<dbReference type="STRING" id="37658.SAMN05661086_02541"/>
<dbReference type="Proteomes" id="UP000199659">
    <property type="component" value="Unassembled WGS sequence"/>
</dbReference>
<organism evidence="1 2">
    <name type="scientific">Anaeromicropila populeti</name>
    <dbReference type="NCBI Taxonomy" id="37658"/>
    <lineage>
        <taxon>Bacteria</taxon>
        <taxon>Bacillati</taxon>
        <taxon>Bacillota</taxon>
        <taxon>Clostridia</taxon>
        <taxon>Lachnospirales</taxon>
        <taxon>Lachnospiraceae</taxon>
        <taxon>Anaeromicropila</taxon>
    </lineage>
</organism>
<sequence>MDRRKEIYQFGEKVLSDRLCANVEEISVLYENNTSDNEMDADFCCMLKKLYGKVIKEQQSGNKGALRYLVISPLRSSIITGSYEFLIAAYSADMYLDKSECFEFWCPKKIYEYLKLDMQYFEKLANNQFIRLHNYEIDEFRTHYTVNYNGAAFFYFMEKMIRRGDMLDNYFDMKREKEVEVLFGEYMDKAVTLCSYKENADE</sequence>
<accession>A0A1I6KMW7</accession>
<dbReference type="AlphaFoldDB" id="A0A1I6KMW7"/>
<proteinExistence type="predicted"/>
<evidence type="ECO:0000313" key="2">
    <source>
        <dbReference type="Proteomes" id="UP000199659"/>
    </source>
</evidence>
<evidence type="ECO:0000313" key="1">
    <source>
        <dbReference type="EMBL" id="SFR92368.1"/>
    </source>
</evidence>
<reference evidence="1 2" key="1">
    <citation type="submission" date="2016-10" db="EMBL/GenBank/DDBJ databases">
        <authorList>
            <person name="de Groot N.N."/>
        </authorList>
    </citation>
    <scope>NUCLEOTIDE SEQUENCE [LARGE SCALE GENOMIC DNA]</scope>
    <source>
        <strain evidence="1 2">743A</strain>
    </source>
</reference>
<name>A0A1I6KMW7_9FIRM</name>
<keyword evidence="2" id="KW-1185">Reference proteome</keyword>
<dbReference type="RefSeq" id="WP_092561343.1">
    <property type="nucleotide sequence ID" value="NZ_FOYZ01000009.1"/>
</dbReference>
<gene>
    <name evidence="1" type="ORF">SAMN05661086_02541</name>
</gene>